<dbReference type="PANTHER" id="PTHR10638">
    <property type="entry name" value="COPPER AMINE OXIDASE"/>
    <property type="match status" value="1"/>
</dbReference>
<evidence type="ECO:0000259" key="14">
    <source>
        <dbReference type="Pfam" id="PF02728"/>
    </source>
</evidence>
<feature type="domain" description="Copper amine oxidase N3-terminal" evidence="14">
    <location>
        <begin position="101"/>
        <end position="192"/>
    </location>
</feature>
<proteinExistence type="inferred from homology"/>
<comment type="cofactor">
    <cofactor evidence="11">
        <name>Cu cation</name>
        <dbReference type="ChEBI" id="CHEBI:23378"/>
    </cofactor>
    <text evidence="11">Contains 1 topaquinone per subunit.</text>
</comment>
<evidence type="ECO:0000259" key="13">
    <source>
        <dbReference type="Pfam" id="PF02727"/>
    </source>
</evidence>
<evidence type="ECO:0000256" key="2">
    <source>
        <dbReference type="ARBA" id="ARBA00007983"/>
    </source>
</evidence>
<evidence type="ECO:0000256" key="9">
    <source>
        <dbReference type="PIRSR" id="PIRSR600269-50"/>
    </source>
</evidence>
<dbReference type="GO" id="GO:0048038">
    <property type="term" value="F:quinone binding"/>
    <property type="evidence" value="ECO:0007669"/>
    <property type="project" value="InterPro"/>
</dbReference>
<comment type="caution">
    <text evidence="15">The sequence shown here is derived from an EMBL/GenBank/DDBJ whole genome shotgun (WGS) entry which is preliminary data.</text>
</comment>
<dbReference type="EMBL" id="MLKD01000002">
    <property type="protein sequence ID" value="OQE29743.1"/>
    <property type="molecule type" value="Genomic_DNA"/>
</dbReference>
<keyword evidence="6 11" id="KW-0560">Oxidoreductase</keyword>
<dbReference type="SUPFAM" id="SSF54416">
    <property type="entry name" value="Amine oxidase N-terminal region"/>
    <property type="match status" value="2"/>
</dbReference>
<dbReference type="Pfam" id="PF01179">
    <property type="entry name" value="Cu_amine_oxid"/>
    <property type="match status" value="1"/>
</dbReference>
<feature type="modified residue" description="2',4',5'-topaquinone" evidence="10">
    <location>
        <position position="387"/>
    </location>
</feature>
<dbReference type="FunFam" id="2.70.98.20:FF:000001">
    <property type="entry name" value="Amine oxidase"/>
    <property type="match status" value="1"/>
</dbReference>
<evidence type="ECO:0000313" key="15">
    <source>
        <dbReference type="EMBL" id="OQE29743.1"/>
    </source>
</evidence>
<name>A0A1V6TVZ9_9EURO</name>
<gene>
    <name evidence="15" type="ORF">PENSTE_c002G00474</name>
</gene>
<dbReference type="InterPro" id="IPR015798">
    <property type="entry name" value="Cu_amine_oxidase_C"/>
</dbReference>
<dbReference type="InterPro" id="IPR016182">
    <property type="entry name" value="Cu_amine_oxidase_N-reg"/>
</dbReference>
<feature type="domain" description="Copper amine oxidase N2-terminal" evidence="13">
    <location>
        <begin position="2"/>
        <end position="70"/>
    </location>
</feature>
<evidence type="ECO:0000256" key="1">
    <source>
        <dbReference type="ARBA" id="ARBA00001935"/>
    </source>
</evidence>
<organism evidence="15 16">
    <name type="scientific">Penicillium steckii</name>
    <dbReference type="NCBI Taxonomy" id="303698"/>
    <lineage>
        <taxon>Eukaryota</taxon>
        <taxon>Fungi</taxon>
        <taxon>Dikarya</taxon>
        <taxon>Ascomycota</taxon>
        <taxon>Pezizomycotina</taxon>
        <taxon>Eurotiomycetes</taxon>
        <taxon>Eurotiomycetidae</taxon>
        <taxon>Eurotiales</taxon>
        <taxon>Aspergillaceae</taxon>
        <taxon>Penicillium</taxon>
    </lineage>
</organism>
<keyword evidence="5 9" id="KW-0801">TPQ</keyword>
<dbReference type="InterPro" id="IPR049948">
    <property type="entry name" value="Cu_Am_ox_TPQ-bd"/>
</dbReference>
<dbReference type="Gene3D" id="3.10.450.40">
    <property type="match status" value="2"/>
</dbReference>
<keyword evidence="7 11" id="KW-0186">Copper</keyword>
<comment type="cofactor">
    <cofactor evidence="1">
        <name>Cu cation</name>
        <dbReference type="ChEBI" id="CHEBI:23378"/>
    </cofactor>
</comment>
<comment type="similarity">
    <text evidence="2 11">Belongs to the copper/topaquinone oxidase family.</text>
</comment>
<evidence type="ECO:0000256" key="8">
    <source>
        <dbReference type="ARBA" id="ARBA00023157"/>
    </source>
</evidence>
<keyword evidence="16" id="KW-1185">Reference proteome</keyword>
<dbReference type="Pfam" id="PF02727">
    <property type="entry name" value="Cu_amine_oxidN2"/>
    <property type="match status" value="1"/>
</dbReference>
<dbReference type="InterPro" id="IPR000269">
    <property type="entry name" value="Cu_amine_oxidase"/>
</dbReference>
<dbReference type="AlphaFoldDB" id="A0A1V6TVZ9"/>
<evidence type="ECO:0000259" key="12">
    <source>
        <dbReference type="Pfam" id="PF01179"/>
    </source>
</evidence>
<keyword evidence="4 11" id="KW-0479">Metal-binding</keyword>
<dbReference type="GO" id="GO:0005507">
    <property type="term" value="F:copper ion binding"/>
    <property type="evidence" value="ECO:0007669"/>
    <property type="project" value="InterPro"/>
</dbReference>
<reference evidence="16" key="1">
    <citation type="journal article" date="2017" name="Nat. Microbiol.">
        <title>Global analysis of biosynthetic gene clusters reveals vast potential of secondary metabolite production in Penicillium species.</title>
        <authorList>
            <person name="Nielsen J.C."/>
            <person name="Grijseels S."/>
            <person name="Prigent S."/>
            <person name="Ji B."/>
            <person name="Dainat J."/>
            <person name="Nielsen K.F."/>
            <person name="Frisvad J.C."/>
            <person name="Workman M."/>
            <person name="Nielsen J."/>
        </authorList>
    </citation>
    <scope>NUCLEOTIDE SEQUENCE [LARGE SCALE GENOMIC DNA]</scope>
    <source>
        <strain evidence="16">IBT 24891</strain>
    </source>
</reference>
<comment type="PTM">
    <text evidence="10 11">Topaquinone (TPQ) is generated by copper-dependent autoxidation of a specific tyrosyl residue.</text>
</comment>
<dbReference type="Proteomes" id="UP000191285">
    <property type="component" value="Unassembled WGS sequence"/>
</dbReference>
<dbReference type="OrthoDB" id="5379943at2759"/>
<dbReference type="PROSITE" id="PS01164">
    <property type="entry name" value="COPPER_AMINE_OXID_1"/>
    <property type="match status" value="1"/>
</dbReference>
<sequence length="656" mass="74043">MHPFDDLTPEEIHRARIAVQSLHRGEELVFKGITLEEPDKNIMIKFLQDGLSGKIQDPPPRQAYCVYYIKASDTLMTTWIDMKTNLVSKSEAPSNEFHGNVDFNEVDDVEKMVMQDPAVLEQIRRLKLPPHLTVIAEAWGFGSDGLADRERQYQVYMFVSEVGKPDSNHYARPLSFSPVVDPVRMKVLRIEIIPTGADWTLKPLGPYEDNGRNEYVPEANDLRTDLKRLHVSQPDGPSFSIDDGNVVRWQKWYMRVSFNYREGIVLRNICYDGRPLFYRVSLSDMTVPYADPRSPSHRKQAFDLGDVGAGLVANNLKLGCDCLGSIAFLDGFISDRRGNPLRKENAICIHEQDNGIGWKHTNYRTGRACVVRNRELVIQTILTVSNYEYILAFIFNQAGQMNNQVRATGILSTCAIDQETQVEFGTIVHPGVLATHHQHILSLRIDPAIGSYSDGNSLACQESSPFPHEPTFNPHGNGYISKTRIIEKSDGVDIDINRGQTYLIQNPNILNSINGRPISYKIHSPPMQKLLASPDSFHYKRAEFADHEIYITKYQPDELFSGGQFTNQSRGGHGIKKWAARRDNVENEDIVVWVQFGLNHIPRIEDFPVMPVEMMTVSLKPVNFFTRNPAIDVPPSTLASNQSVQVNGCCGITSSL</sequence>
<dbReference type="Pfam" id="PF02728">
    <property type="entry name" value="Cu_amine_oxidN3"/>
    <property type="match status" value="1"/>
</dbReference>
<evidence type="ECO:0000313" key="16">
    <source>
        <dbReference type="Proteomes" id="UP000191285"/>
    </source>
</evidence>
<accession>A0A1V6TVZ9</accession>
<evidence type="ECO:0000256" key="4">
    <source>
        <dbReference type="ARBA" id="ARBA00022723"/>
    </source>
</evidence>
<feature type="domain" description="Copper amine oxidase catalytic" evidence="12">
    <location>
        <begin position="229"/>
        <end position="631"/>
    </location>
</feature>
<evidence type="ECO:0000256" key="6">
    <source>
        <dbReference type="ARBA" id="ARBA00023002"/>
    </source>
</evidence>
<comment type="subunit">
    <text evidence="3">Homodimer.</text>
</comment>
<feature type="active site" description="Proton acceptor" evidence="9">
    <location>
        <position position="303"/>
    </location>
</feature>
<dbReference type="GO" id="GO:0008131">
    <property type="term" value="F:primary methylamine oxidase activity"/>
    <property type="evidence" value="ECO:0007669"/>
    <property type="project" value="InterPro"/>
</dbReference>
<evidence type="ECO:0000256" key="5">
    <source>
        <dbReference type="ARBA" id="ARBA00022772"/>
    </source>
</evidence>
<dbReference type="Gene3D" id="2.70.98.20">
    <property type="entry name" value="Copper amine oxidase, catalytic domain"/>
    <property type="match status" value="1"/>
</dbReference>
<dbReference type="SUPFAM" id="SSF49998">
    <property type="entry name" value="Amine oxidase catalytic domain"/>
    <property type="match status" value="1"/>
</dbReference>
<feature type="active site" description="Schiff-base intermediate with substrate; via topaquinone" evidence="9">
    <location>
        <position position="387"/>
    </location>
</feature>
<dbReference type="InterPro" id="IPR015802">
    <property type="entry name" value="Cu_amine_oxidase_N3"/>
</dbReference>
<protein>
    <recommendedName>
        <fullName evidence="11">Amine oxidase</fullName>
        <ecNumber evidence="11">1.4.3.-</ecNumber>
    </recommendedName>
</protein>
<keyword evidence="8" id="KW-1015">Disulfide bond</keyword>
<evidence type="ECO:0000256" key="7">
    <source>
        <dbReference type="ARBA" id="ARBA00023008"/>
    </source>
</evidence>
<evidence type="ECO:0000256" key="10">
    <source>
        <dbReference type="PIRSR" id="PIRSR600269-51"/>
    </source>
</evidence>
<dbReference type="InterPro" id="IPR036460">
    <property type="entry name" value="Cu_amine_oxidase_C_sf"/>
</dbReference>
<dbReference type="InterPro" id="IPR015800">
    <property type="entry name" value="Cu_amine_oxidase_N2"/>
</dbReference>
<dbReference type="STRING" id="303698.A0A1V6TVZ9"/>
<dbReference type="PANTHER" id="PTHR10638:SF33">
    <property type="entry name" value="AMINE OXIDASE"/>
    <property type="match status" value="1"/>
</dbReference>
<dbReference type="GO" id="GO:0009308">
    <property type="term" value="P:amine metabolic process"/>
    <property type="evidence" value="ECO:0007669"/>
    <property type="project" value="UniProtKB-UniRule"/>
</dbReference>
<dbReference type="EC" id="1.4.3.-" evidence="11"/>
<evidence type="ECO:0000256" key="3">
    <source>
        <dbReference type="ARBA" id="ARBA00011738"/>
    </source>
</evidence>
<evidence type="ECO:0000256" key="11">
    <source>
        <dbReference type="RuleBase" id="RU000672"/>
    </source>
</evidence>